<proteinExistence type="predicted"/>
<dbReference type="EMBL" id="CP109106">
    <property type="protein sequence ID" value="WSB70677.1"/>
    <property type="molecule type" value="Genomic_DNA"/>
</dbReference>
<organism evidence="2 3">
    <name type="scientific">Streptomyces decoyicus</name>
    <dbReference type="NCBI Taxonomy" id="249567"/>
    <lineage>
        <taxon>Bacteria</taxon>
        <taxon>Bacillati</taxon>
        <taxon>Actinomycetota</taxon>
        <taxon>Actinomycetes</taxon>
        <taxon>Kitasatosporales</taxon>
        <taxon>Streptomycetaceae</taxon>
        <taxon>Streptomyces</taxon>
    </lineage>
</organism>
<evidence type="ECO:0000313" key="3">
    <source>
        <dbReference type="Proteomes" id="UP001344251"/>
    </source>
</evidence>
<accession>A0ABZ1FJQ8</accession>
<name>A0ABZ1FJQ8_9ACTN</name>
<dbReference type="RefSeq" id="WP_326620199.1">
    <property type="nucleotide sequence ID" value="NZ_CP109106.1"/>
</dbReference>
<keyword evidence="3" id="KW-1185">Reference proteome</keyword>
<feature type="region of interest" description="Disordered" evidence="1">
    <location>
        <begin position="88"/>
        <end position="110"/>
    </location>
</feature>
<dbReference type="Proteomes" id="UP001344251">
    <property type="component" value="Chromosome"/>
</dbReference>
<protein>
    <submittedName>
        <fullName evidence="2">Uncharacterized protein</fullName>
    </submittedName>
</protein>
<sequence length="110" mass="11580">MSESQTTVRLLPWSTPDGNPCFLAGDGSGYVSRVADSIETMQLDMADELLGHADDMLGDPKVTVRELRFLATELATALRDARRVAVSRGARLSSSVPGSEGPGNDASAGE</sequence>
<gene>
    <name evidence="2" type="ORF">OG863_23500</name>
</gene>
<reference evidence="2 3" key="1">
    <citation type="submission" date="2022-10" db="EMBL/GenBank/DDBJ databases">
        <title>The complete genomes of actinobacterial strains from the NBC collection.</title>
        <authorList>
            <person name="Joergensen T.S."/>
            <person name="Alvarez Arevalo M."/>
            <person name="Sterndorff E.B."/>
            <person name="Faurdal D."/>
            <person name="Vuksanovic O."/>
            <person name="Mourched A.-S."/>
            <person name="Charusanti P."/>
            <person name="Shaw S."/>
            <person name="Blin K."/>
            <person name="Weber T."/>
        </authorList>
    </citation>
    <scope>NUCLEOTIDE SEQUENCE [LARGE SCALE GENOMIC DNA]</scope>
    <source>
        <strain evidence="2 3">NBC 01774</strain>
    </source>
</reference>
<evidence type="ECO:0000313" key="2">
    <source>
        <dbReference type="EMBL" id="WSB70677.1"/>
    </source>
</evidence>
<evidence type="ECO:0000256" key="1">
    <source>
        <dbReference type="SAM" id="MobiDB-lite"/>
    </source>
</evidence>